<proteinExistence type="predicted"/>
<name>A0AAW1N480_POPJA</name>
<accession>A0AAW1N480</accession>
<evidence type="ECO:0000313" key="2">
    <source>
        <dbReference type="EMBL" id="KAK9753643.1"/>
    </source>
</evidence>
<gene>
    <name evidence="2" type="ORF">QE152_g1956</name>
</gene>
<evidence type="ECO:0000259" key="1">
    <source>
        <dbReference type="Pfam" id="PF12017"/>
    </source>
</evidence>
<dbReference type="InterPro" id="IPR021896">
    <property type="entry name" value="THAP9-like_HTH"/>
</dbReference>
<keyword evidence="3" id="KW-1185">Reference proteome</keyword>
<sequence>MQCAKNKARLQAAIDFAESEEFFKIKKSRGRRYTMDDSIFALSLMKYSPKAYKLLRRTFALSSRRTLMALLAHLPMHCGINENLIRSLGESVQKMDPIDKHCVLYLTRCLWSHPFVIVRNETVLMDSNIVGK</sequence>
<evidence type="ECO:0000313" key="3">
    <source>
        <dbReference type="Proteomes" id="UP001458880"/>
    </source>
</evidence>
<protein>
    <submittedName>
        <fullName evidence="2">Transposase protein</fullName>
    </submittedName>
</protein>
<reference evidence="2 3" key="1">
    <citation type="journal article" date="2024" name="BMC Genomics">
        <title>De novo assembly and annotation of Popillia japonica's genome with initial clues to its potential as an invasive pest.</title>
        <authorList>
            <person name="Cucini C."/>
            <person name="Boschi S."/>
            <person name="Funari R."/>
            <person name="Cardaioli E."/>
            <person name="Iannotti N."/>
            <person name="Marturano G."/>
            <person name="Paoli F."/>
            <person name="Bruttini M."/>
            <person name="Carapelli A."/>
            <person name="Frati F."/>
            <person name="Nardi F."/>
        </authorList>
    </citation>
    <scope>NUCLEOTIDE SEQUENCE [LARGE SCALE GENOMIC DNA]</scope>
    <source>
        <strain evidence="2">DMR45628</strain>
    </source>
</reference>
<dbReference type="AlphaFoldDB" id="A0AAW1N480"/>
<dbReference type="EMBL" id="JASPKY010000012">
    <property type="protein sequence ID" value="KAK9753643.1"/>
    <property type="molecule type" value="Genomic_DNA"/>
</dbReference>
<organism evidence="2 3">
    <name type="scientific">Popillia japonica</name>
    <name type="common">Japanese beetle</name>
    <dbReference type="NCBI Taxonomy" id="7064"/>
    <lineage>
        <taxon>Eukaryota</taxon>
        <taxon>Metazoa</taxon>
        <taxon>Ecdysozoa</taxon>
        <taxon>Arthropoda</taxon>
        <taxon>Hexapoda</taxon>
        <taxon>Insecta</taxon>
        <taxon>Pterygota</taxon>
        <taxon>Neoptera</taxon>
        <taxon>Endopterygota</taxon>
        <taxon>Coleoptera</taxon>
        <taxon>Polyphaga</taxon>
        <taxon>Scarabaeiformia</taxon>
        <taxon>Scarabaeidae</taxon>
        <taxon>Rutelinae</taxon>
        <taxon>Popillia</taxon>
    </lineage>
</organism>
<feature type="domain" description="THAP9-like helix-turn-helix" evidence="1">
    <location>
        <begin position="20"/>
        <end position="68"/>
    </location>
</feature>
<dbReference type="Proteomes" id="UP001458880">
    <property type="component" value="Unassembled WGS sequence"/>
</dbReference>
<dbReference type="Pfam" id="PF12017">
    <property type="entry name" value="Tnp_P_element"/>
    <property type="match status" value="1"/>
</dbReference>
<comment type="caution">
    <text evidence="2">The sequence shown here is derived from an EMBL/GenBank/DDBJ whole genome shotgun (WGS) entry which is preliminary data.</text>
</comment>